<accession>A0A316VD67</accession>
<dbReference type="InterPro" id="IPR016193">
    <property type="entry name" value="Cytidine_deaminase-like"/>
</dbReference>
<proteinExistence type="predicted"/>
<dbReference type="Proteomes" id="UP000245771">
    <property type="component" value="Unassembled WGS sequence"/>
</dbReference>
<protein>
    <submittedName>
        <fullName evidence="4">Cytidine deaminase-like protein</fullName>
    </submittedName>
</protein>
<dbReference type="InterPro" id="IPR002125">
    <property type="entry name" value="CMP_dCMP_dom"/>
</dbReference>
<dbReference type="GeneID" id="37024070"/>
<gene>
    <name evidence="4" type="ORF">FA14DRAFT_39451</name>
</gene>
<reference evidence="4 5" key="1">
    <citation type="journal article" date="2018" name="Mol. Biol. Evol.">
        <title>Broad Genomic Sampling Reveals a Smut Pathogenic Ancestry of the Fungal Clade Ustilaginomycotina.</title>
        <authorList>
            <person name="Kijpornyongpan T."/>
            <person name="Mondo S.J."/>
            <person name="Barry K."/>
            <person name="Sandor L."/>
            <person name="Lee J."/>
            <person name="Lipzen A."/>
            <person name="Pangilinan J."/>
            <person name="LaButti K."/>
            <person name="Hainaut M."/>
            <person name="Henrissat B."/>
            <person name="Grigoriev I.V."/>
            <person name="Spatafora J.W."/>
            <person name="Aime M.C."/>
        </authorList>
    </citation>
    <scope>NUCLEOTIDE SEQUENCE [LARGE SCALE GENOMIC DNA]</scope>
    <source>
        <strain evidence="4 5">MCA 3882</strain>
    </source>
</reference>
<evidence type="ECO:0000259" key="3">
    <source>
        <dbReference type="PROSITE" id="PS51747"/>
    </source>
</evidence>
<evidence type="ECO:0000313" key="4">
    <source>
        <dbReference type="EMBL" id="PWN35264.1"/>
    </source>
</evidence>
<dbReference type="GO" id="GO:0005634">
    <property type="term" value="C:nucleus"/>
    <property type="evidence" value="ECO:0007669"/>
    <property type="project" value="TreeGrafter"/>
</dbReference>
<dbReference type="RefSeq" id="XP_025355566.1">
    <property type="nucleotide sequence ID" value="XM_025502289.1"/>
</dbReference>
<dbReference type="FunCoup" id="A0A316VD67">
    <property type="interactions" value="124"/>
</dbReference>
<dbReference type="PROSITE" id="PS51747">
    <property type="entry name" value="CYT_DCMP_DEAMINASES_2"/>
    <property type="match status" value="1"/>
</dbReference>
<feature type="domain" description="CMP/dCMP-type deaminase" evidence="3">
    <location>
        <begin position="12"/>
        <end position="138"/>
    </location>
</feature>
<evidence type="ECO:0000313" key="5">
    <source>
        <dbReference type="Proteomes" id="UP000245771"/>
    </source>
</evidence>
<keyword evidence="5" id="KW-1185">Reference proteome</keyword>
<dbReference type="InParanoid" id="A0A316VD67"/>
<dbReference type="STRING" id="1280837.A0A316VD67"/>
<name>A0A316VD67_9BASI</name>
<dbReference type="EMBL" id="KZ819603">
    <property type="protein sequence ID" value="PWN35264.1"/>
    <property type="molecule type" value="Genomic_DNA"/>
</dbReference>
<dbReference type="GO" id="GO:0002100">
    <property type="term" value="P:tRNA wobble adenosine to inosine editing"/>
    <property type="evidence" value="ECO:0007669"/>
    <property type="project" value="TreeGrafter"/>
</dbReference>
<dbReference type="AlphaFoldDB" id="A0A316VD67"/>
<dbReference type="Gene3D" id="3.40.140.10">
    <property type="entry name" value="Cytidine Deaminase, domain 2"/>
    <property type="match status" value="1"/>
</dbReference>
<dbReference type="GO" id="GO:0052717">
    <property type="term" value="F:tRNA-specific adenosine-34 deaminase activity"/>
    <property type="evidence" value="ECO:0007669"/>
    <property type="project" value="TreeGrafter"/>
</dbReference>
<organism evidence="4 5">
    <name type="scientific">Meira miltonrushii</name>
    <dbReference type="NCBI Taxonomy" id="1280837"/>
    <lineage>
        <taxon>Eukaryota</taxon>
        <taxon>Fungi</taxon>
        <taxon>Dikarya</taxon>
        <taxon>Basidiomycota</taxon>
        <taxon>Ustilaginomycotina</taxon>
        <taxon>Exobasidiomycetes</taxon>
        <taxon>Exobasidiales</taxon>
        <taxon>Brachybasidiaceae</taxon>
        <taxon>Meira</taxon>
    </lineage>
</organism>
<dbReference type="Pfam" id="PF00383">
    <property type="entry name" value="dCMP_cyt_deam_1"/>
    <property type="match status" value="1"/>
</dbReference>
<feature type="compositionally biased region" description="Polar residues" evidence="2">
    <location>
        <begin position="220"/>
        <end position="232"/>
    </location>
</feature>
<dbReference type="PANTHER" id="PTHR11079:SF149">
    <property type="entry name" value="TRNA-SPECIFIC ADENOSINE DEAMINASE 2"/>
    <property type="match status" value="1"/>
</dbReference>
<dbReference type="GO" id="GO:0005737">
    <property type="term" value="C:cytoplasm"/>
    <property type="evidence" value="ECO:0007669"/>
    <property type="project" value="TreeGrafter"/>
</dbReference>
<evidence type="ECO:0000256" key="1">
    <source>
        <dbReference type="ARBA" id="ARBA00022801"/>
    </source>
</evidence>
<feature type="region of interest" description="Disordered" evidence="2">
    <location>
        <begin position="196"/>
        <end position="265"/>
    </location>
</feature>
<dbReference type="CDD" id="cd01285">
    <property type="entry name" value="nucleoside_deaminase"/>
    <property type="match status" value="1"/>
</dbReference>
<dbReference type="PANTHER" id="PTHR11079">
    <property type="entry name" value="CYTOSINE DEAMINASE FAMILY MEMBER"/>
    <property type="match status" value="1"/>
</dbReference>
<evidence type="ECO:0000256" key="2">
    <source>
        <dbReference type="SAM" id="MobiDB-lite"/>
    </source>
</evidence>
<keyword evidence="1" id="KW-0378">Hydrolase</keyword>
<feature type="compositionally biased region" description="Low complexity" evidence="2">
    <location>
        <begin position="234"/>
        <end position="250"/>
    </location>
</feature>
<dbReference type="SUPFAM" id="SSF53927">
    <property type="entry name" value="Cytidine deaminase-like"/>
    <property type="match status" value="1"/>
</dbReference>
<dbReference type="OrthoDB" id="1701769at2759"/>
<sequence length="265" mass="28689">MTKYVPVAEQSEEDLKWMREALAMAQDAFSAAEVPVGSVFVRNGELIAKARNRTNELMNATRHAELEAIDYILSIFPPKTENFPLSPHSGPPGDNPFAETTLYVTIEPCIMCASALRQVGIKRVCFGAGNERFGGNGSVVPVHSDPMLKNAPPYEAVGGFYREDAIMLLRRFYLTENVYAPNPRSKAKRVLKTVFQPPGVSMHGPNGQNLKKPSSRQRIRSGNNTRSSTPGGTSDASGSGAEAMSSSTSALPPKHPVEIIKNAGD</sequence>